<comment type="caution">
    <text evidence="1">The sequence shown here is derived from an EMBL/GenBank/DDBJ whole genome shotgun (WGS) entry which is preliminary data.</text>
</comment>
<protein>
    <submittedName>
        <fullName evidence="1">Uncharacterized protein</fullName>
    </submittedName>
</protein>
<evidence type="ECO:0000313" key="2">
    <source>
        <dbReference type="Proteomes" id="UP000324222"/>
    </source>
</evidence>
<organism evidence="1 2">
    <name type="scientific">Portunus trituberculatus</name>
    <name type="common">Swimming crab</name>
    <name type="synonym">Neptunus trituberculatus</name>
    <dbReference type="NCBI Taxonomy" id="210409"/>
    <lineage>
        <taxon>Eukaryota</taxon>
        <taxon>Metazoa</taxon>
        <taxon>Ecdysozoa</taxon>
        <taxon>Arthropoda</taxon>
        <taxon>Crustacea</taxon>
        <taxon>Multicrustacea</taxon>
        <taxon>Malacostraca</taxon>
        <taxon>Eumalacostraca</taxon>
        <taxon>Eucarida</taxon>
        <taxon>Decapoda</taxon>
        <taxon>Pleocyemata</taxon>
        <taxon>Brachyura</taxon>
        <taxon>Eubrachyura</taxon>
        <taxon>Portunoidea</taxon>
        <taxon>Portunidae</taxon>
        <taxon>Portuninae</taxon>
        <taxon>Portunus</taxon>
    </lineage>
</organism>
<accession>A0A5B7EWC3</accession>
<name>A0A5B7EWC3_PORTR</name>
<keyword evidence="2" id="KW-1185">Reference proteome</keyword>
<gene>
    <name evidence="1" type="ORF">E2C01_030966</name>
</gene>
<proteinExistence type="predicted"/>
<dbReference type="AlphaFoldDB" id="A0A5B7EWC3"/>
<evidence type="ECO:0000313" key="1">
    <source>
        <dbReference type="EMBL" id="MPC37486.1"/>
    </source>
</evidence>
<reference evidence="1 2" key="1">
    <citation type="submission" date="2019-05" db="EMBL/GenBank/DDBJ databases">
        <title>Another draft genome of Portunus trituberculatus and its Hox gene families provides insights of decapod evolution.</title>
        <authorList>
            <person name="Jeong J.-H."/>
            <person name="Song I."/>
            <person name="Kim S."/>
            <person name="Choi T."/>
            <person name="Kim D."/>
            <person name="Ryu S."/>
            <person name="Kim W."/>
        </authorList>
    </citation>
    <scope>NUCLEOTIDE SEQUENCE [LARGE SCALE GENOMIC DNA]</scope>
    <source>
        <tissue evidence="1">Muscle</tissue>
    </source>
</reference>
<dbReference type="Proteomes" id="UP000324222">
    <property type="component" value="Unassembled WGS sequence"/>
</dbReference>
<sequence>MRVFGKLKNRLGIIPDRISPLLCIQHRDGSLTWKQ</sequence>
<dbReference type="EMBL" id="VSRR010003794">
    <property type="protein sequence ID" value="MPC37486.1"/>
    <property type="molecule type" value="Genomic_DNA"/>
</dbReference>